<sequence length="56" mass="6504">MFVIKRLDDIQITSSDIKPALSASWKLKHFEAAVARHTLRRQHLALSDPISLRKRH</sequence>
<dbReference type="EMBL" id="NNRJ01000050">
    <property type="protein sequence ID" value="OYR15649.1"/>
    <property type="molecule type" value="Genomic_DNA"/>
</dbReference>
<dbReference type="AlphaFoldDB" id="A0A256FLF2"/>
<dbReference type="Proteomes" id="UP000215590">
    <property type="component" value="Unassembled WGS sequence"/>
</dbReference>
<accession>A0A256FLF2</accession>
<organism evidence="1 2">
    <name type="scientific">Brucella thiophenivorans</name>
    <dbReference type="NCBI Taxonomy" id="571255"/>
    <lineage>
        <taxon>Bacteria</taxon>
        <taxon>Pseudomonadati</taxon>
        <taxon>Pseudomonadota</taxon>
        <taxon>Alphaproteobacteria</taxon>
        <taxon>Hyphomicrobiales</taxon>
        <taxon>Brucellaceae</taxon>
        <taxon>Brucella/Ochrobactrum group</taxon>
        <taxon>Brucella</taxon>
    </lineage>
</organism>
<evidence type="ECO:0000313" key="2">
    <source>
        <dbReference type="Proteomes" id="UP000215590"/>
    </source>
</evidence>
<protein>
    <submittedName>
        <fullName evidence="1">Uncharacterized protein</fullName>
    </submittedName>
</protein>
<evidence type="ECO:0000313" key="1">
    <source>
        <dbReference type="EMBL" id="OYR15649.1"/>
    </source>
</evidence>
<proteinExistence type="predicted"/>
<name>A0A256FLF2_9HYPH</name>
<comment type="caution">
    <text evidence="1">The sequence shown here is derived from an EMBL/GenBank/DDBJ whole genome shotgun (WGS) entry which is preliminary data.</text>
</comment>
<reference evidence="1 2" key="1">
    <citation type="submission" date="2017-07" db="EMBL/GenBank/DDBJ databases">
        <title>Phylogenetic study on the rhizospheric bacterium Ochrobactrum sp. A44.</title>
        <authorList>
            <person name="Krzyzanowska D.M."/>
            <person name="Ossowicki A."/>
            <person name="Rajewska M."/>
            <person name="Maciag T."/>
            <person name="Kaczynski Z."/>
            <person name="Czerwicka M."/>
            <person name="Jafra S."/>
        </authorList>
    </citation>
    <scope>NUCLEOTIDE SEQUENCE [LARGE SCALE GENOMIC DNA]</scope>
    <source>
        <strain evidence="1 2">DSM 7216</strain>
    </source>
</reference>
<keyword evidence="2" id="KW-1185">Reference proteome</keyword>
<gene>
    <name evidence="1" type="ORF">CEV31_2753</name>
</gene>